<dbReference type="PANTHER" id="PTHR30105:SF2">
    <property type="entry name" value="DIVERGENT POLYSACCHARIDE DEACETYLASE SUPERFAMILY"/>
    <property type="match status" value="1"/>
</dbReference>
<dbReference type="InterPro" id="IPR011330">
    <property type="entry name" value="Glyco_hydro/deAcase_b/a-brl"/>
</dbReference>
<name>A0A059G492_9PROT</name>
<accession>A0A059G492</accession>
<dbReference type="PANTHER" id="PTHR30105">
    <property type="entry name" value="UNCHARACTERIZED YIBQ-RELATED"/>
    <property type="match status" value="1"/>
</dbReference>
<reference evidence="1 2" key="1">
    <citation type="journal article" date="2014" name="Antonie Van Leeuwenhoek">
        <title>Hyphomonas beringensis sp. nov. and Hyphomonas chukchiensis sp. nov., isolated from surface seawater of the Bering Sea and Chukchi Sea.</title>
        <authorList>
            <person name="Li C."/>
            <person name="Lai Q."/>
            <person name="Li G."/>
            <person name="Dong C."/>
            <person name="Wang J."/>
            <person name="Liao Y."/>
            <person name="Shao Z."/>
        </authorList>
    </citation>
    <scope>NUCLEOTIDE SEQUENCE [LARGE SCALE GENOMIC DNA]</scope>
    <source>
        <strain evidence="1 2">SCH89</strain>
    </source>
</reference>
<dbReference type="Gene3D" id="3.20.20.370">
    <property type="entry name" value="Glycoside hydrolase/deacetylase"/>
    <property type="match status" value="1"/>
</dbReference>
<dbReference type="AlphaFoldDB" id="A0A059G492"/>
<evidence type="ECO:0000313" key="2">
    <source>
        <dbReference type="Proteomes" id="UP000024942"/>
    </source>
</evidence>
<dbReference type="Pfam" id="PF04748">
    <property type="entry name" value="Polysacc_deac_2"/>
    <property type="match status" value="1"/>
</dbReference>
<organism evidence="1 2">
    <name type="scientific">Hyphomonas oceanitis SCH89</name>
    <dbReference type="NCBI Taxonomy" id="1280953"/>
    <lineage>
        <taxon>Bacteria</taxon>
        <taxon>Pseudomonadati</taxon>
        <taxon>Pseudomonadota</taxon>
        <taxon>Alphaproteobacteria</taxon>
        <taxon>Hyphomonadales</taxon>
        <taxon>Hyphomonadaceae</taxon>
        <taxon>Hyphomonas</taxon>
    </lineage>
</organism>
<dbReference type="EMBL" id="ARYL01000024">
    <property type="protein sequence ID" value="KDA01631.1"/>
    <property type="molecule type" value="Genomic_DNA"/>
</dbReference>
<dbReference type="Proteomes" id="UP000024942">
    <property type="component" value="Unassembled WGS sequence"/>
</dbReference>
<dbReference type="STRING" id="1280953.HOC_14608"/>
<evidence type="ECO:0000313" key="1">
    <source>
        <dbReference type="EMBL" id="KDA01631.1"/>
    </source>
</evidence>
<sequence length="416" mass="43414">MSLLVFGGLAGALGAGIQFSGDPSAAGPRQQLALFEVIDEGKPELKTRLKTDGTDMAMLPQVDTDGYAEVESGDEPSLDVAYAEGAEATGTGGPSDDVMADGEGVGVRINGKLVKPGESYGEVTKIASLDDAPISGMTETLNGVRLPRIAPDGRTPSEVYARPFANPSQKPVVALVVGGLGINATHTKSAIEELPPEVTLSFAPDANRLQYWIDRARAAGHEVLIELPMENYDYGRMKMHPQTLLAGKGADVNVPRLNTLLGRASGYFGVINYQGAKFAEDAAAVRPVLDVLGKRGVALVEDGSLEEASLDKVADQTHVRYAKAASPIDTKLTADDINLELMELETIAKEKGAAMGAGYAFPITIEMAKIWASELGPKGIILAPVSALVGTTPAELVDAERVATGSKAPAPVNPAG</sequence>
<dbReference type="GO" id="GO:0005975">
    <property type="term" value="P:carbohydrate metabolic process"/>
    <property type="evidence" value="ECO:0007669"/>
    <property type="project" value="InterPro"/>
</dbReference>
<gene>
    <name evidence="1" type="ORF">HOC_14608</name>
</gene>
<proteinExistence type="predicted"/>
<keyword evidence="2" id="KW-1185">Reference proteome</keyword>
<dbReference type="InterPro" id="IPR006837">
    <property type="entry name" value="Divergent_DAC"/>
</dbReference>
<dbReference type="SUPFAM" id="SSF88713">
    <property type="entry name" value="Glycoside hydrolase/deacetylase"/>
    <property type="match status" value="1"/>
</dbReference>
<protein>
    <recommendedName>
        <fullName evidence="3">Divergent polysaccharide deacetylase family protein</fullName>
    </recommendedName>
</protein>
<dbReference type="eggNOG" id="COG2861">
    <property type="taxonomic scope" value="Bacteria"/>
</dbReference>
<dbReference type="PATRIC" id="fig|1280953.3.peg.2938"/>
<dbReference type="CDD" id="cd10936">
    <property type="entry name" value="CE4_DAC2"/>
    <property type="match status" value="1"/>
</dbReference>
<evidence type="ECO:0008006" key="3">
    <source>
        <dbReference type="Google" id="ProtNLM"/>
    </source>
</evidence>
<comment type="caution">
    <text evidence="1">The sequence shown here is derived from an EMBL/GenBank/DDBJ whole genome shotgun (WGS) entry which is preliminary data.</text>
</comment>